<keyword evidence="1" id="KW-1133">Transmembrane helix</keyword>
<sequence length="126" mass="13838">MKTVLFIGTLIVNLALIFYSIGIITEQVKHTLSRRVLGFVSVGLIFDITATVLMIIGSENPAFTAHGLLGYSSLTGMLVDAILLWRLAKKNGVNAAVPKGLHWYTRIAYAWWLAAYITGALIVFLK</sequence>
<reference evidence="2" key="1">
    <citation type="journal article" date="2015" name="Nature">
        <title>Complex archaea that bridge the gap between prokaryotes and eukaryotes.</title>
        <authorList>
            <person name="Spang A."/>
            <person name="Saw J.H."/>
            <person name="Jorgensen S.L."/>
            <person name="Zaremba-Niedzwiedzka K."/>
            <person name="Martijn J."/>
            <person name="Lind A.E."/>
            <person name="van Eijk R."/>
            <person name="Schleper C."/>
            <person name="Guy L."/>
            <person name="Ettema T.J."/>
        </authorList>
    </citation>
    <scope>NUCLEOTIDE SEQUENCE</scope>
</reference>
<comment type="caution">
    <text evidence="2">The sequence shown here is derived from an EMBL/GenBank/DDBJ whole genome shotgun (WGS) entry which is preliminary data.</text>
</comment>
<keyword evidence="1" id="KW-0472">Membrane</keyword>
<keyword evidence="1" id="KW-0812">Transmembrane</keyword>
<dbReference type="EMBL" id="LAZR01051339">
    <property type="protein sequence ID" value="KKK85379.1"/>
    <property type="molecule type" value="Genomic_DNA"/>
</dbReference>
<evidence type="ECO:0000256" key="1">
    <source>
        <dbReference type="SAM" id="Phobius"/>
    </source>
</evidence>
<feature type="transmembrane region" description="Helical" evidence="1">
    <location>
        <begin position="68"/>
        <end position="87"/>
    </location>
</feature>
<organism evidence="2">
    <name type="scientific">marine sediment metagenome</name>
    <dbReference type="NCBI Taxonomy" id="412755"/>
    <lineage>
        <taxon>unclassified sequences</taxon>
        <taxon>metagenomes</taxon>
        <taxon>ecological metagenomes</taxon>
    </lineage>
</organism>
<gene>
    <name evidence="2" type="ORF">LCGC14_2773890</name>
</gene>
<accession>A0A0F9B441</accession>
<feature type="transmembrane region" description="Helical" evidence="1">
    <location>
        <begin position="6"/>
        <end position="24"/>
    </location>
</feature>
<proteinExistence type="predicted"/>
<feature type="transmembrane region" description="Helical" evidence="1">
    <location>
        <begin position="107"/>
        <end position="125"/>
    </location>
</feature>
<protein>
    <recommendedName>
        <fullName evidence="3">DUF420 domain-containing protein</fullName>
    </recommendedName>
</protein>
<evidence type="ECO:0000313" key="2">
    <source>
        <dbReference type="EMBL" id="KKK85379.1"/>
    </source>
</evidence>
<name>A0A0F9B441_9ZZZZ</name>
<feature type="transmembrane region" description="Helical" evidence="1">
    <location>
        <begin position="36"/>
        <end position="56"/>
    </location>
</feature>
<dbReference type="AlphaFoldDB" id="A0A0F9B441"/>
<evidence type="ECO:0008006" key="3">
    <source>
        <dbReference type="Google" id="ProtNLM"/>
    </source>
</evidence>